<dbReference type="SUPFAM" id="SSF51735">
    <property type="entry name" value="NAD(P)-binding Rossmann-fold domains"/>
    <property type="match status" value="1"/>
</dbReference>
<dbReference type="PANTHER" id="PTHR43333:SF1">
    <property type="entry name" value="D-ISOMER SPECIFIC 2-HYDROXYACID DEHYDROGENASE NAD-BINDING DOMAIN-CONTAINING PROTEIN"/>
    <property type="match status" value="1"/>
</dbReference>
<comment type="caution">
    <text evidence="4">The sequence shown here is derived from an EMBL/GenBank/DDBJ whole genome shotgun (WGS) entry which is preliminary data.</text>
</comment>
<evidence type="ECO:0000313" key="4">
    <source>
        <dbReference type="EMBL" id="KFI73858.1"/>
    </source>
</evidence>
<protein>
    <submittedName>
        <fullName evidence="4">D-isomer specific 2-hydroxyacid dehydrogenase</fullName>
        <ecNumber evidence="4">1.1.1.79</ecNumber>
        <ecNumber evidence="4">1.1.1.81</ecNumber>
    </submittedName>
</protein>
<gene>
    <name evidence="4" type="ORF">BLSS_0554</name>
</gene>
<evidence type="ECO:0000313" key="5">
    <source>
        <dbReference type="Proteomes" id="UP000029024"/>
    </source>
</evidence>
<dbReference type="Proteomes" id="UP000029024">
    <property type="component" value="Unassembled WGS sequence"/>
</dbReference>
<feature type="domain" description="D-isomer specific 2-hydroxyacid dehydrogenase NAD-binding" evidence="3">
    <location>
        <begin position="118"/>
        <end position="293"/>
    </location>
</feature>
<name>A0A087BS58_BIFLN</name>
<evidence type="ECO:0000256" key="1">
    <source>
        <dbReference type="ARBA" id="ARBA00023002"/>
    </source>
</evidence>
<proteinExistence type="predicted"/>
<dbReference type="CDD" id="cd05300">
    <property type="entry name" value="2-Hacid_dh_1"/>
    <property type="match status" value="1"/>
</dbReference>
<dbReference type="AlphaFoldDB" id="A0A087BS58"/>
<dbReference type="GO" id="GO:0030267">
    <property type="term" value="F:glyoxylate reductase (NADPH) activity"/>
    <property type="evidence" value="ECO:0007669"/>
    <property type="project" value="UniProtKB-EC"/>
</dbReference>
<dbReference type="Gene3D" id="3.40.50.720">
    <property type="entry name" value="NAD(P)-binding Rossmann-like Domain"/>
    <property type="match status" value="2"/>
</dbReference>
<accession>A0A087BS58</accession>
<evidence type="ECO:0000256" key="2">
    <source>
        <dbReference type="ARBA" id="ARBA00023027"/>
    </source>
</evidence>
<dbReference type="PANTHER" id="PTHR43333">
    <property type="entry name" value="2-HACID_DH_C DOMAIN-CONTAINING PROTEIN"/>
    <property type="match status" value="1"/>
</dbReference>
<organism evidence="4 5">
    <name type="scientific">Bifidobacterium longum subsp. suis</name>
    <dbReference type="NCBI Taxonomy" id="1695"/>
    <lineage>
        <taxon>Bacteria</taxon>
        <taxon>Bacillati</taxon>
        <taxon>Actinomycetota</taxon>
        <taxon>Actinomycetes</taxon>
        <taxon>Bifidobacteriales</taxon>
        <taxon>Bifidobacteriaceae</taxon>
        <taxon>Bifidobacterium</taxon>
    </lineage>
</organism>
<keyword evidence="2" id="KW-0520">NAD</keyword>
<dbReference type="GO" id="GO:0051287">
    <property type="term" value="F:NAD binding"/>
    <property type="evidence" value="ECO:0007669"/>
    <property type="project" value="InterPro"/>
</dbReference>
<dbReference type="EMBL" id="JGZA01000001">
    <property type="protein sequence ID" value="KFI73858.1"/>
    <property type="molecule type" value="Genomic_DNA"/>
</dbReference>
<evidence type="ECO:0000259" key="3">
    <source>
        <dbReference type="Pfam" id="PF02826"/>
    </source>
</evidence>
<dbReference type="Pfam" id="PF02826">
    <property type="entry name" value="2-Hacid_dh_C"/>
    <property type="match status" value="1"/>
</dbReference>
<dbReference type="SUPFAM" id="SSF52283">
    <property type="entry name" value="Formate/glycerate dehydrogenase catalytic domain-like"/>
    <property type="match status" value="1"/>
</dbReference>
<reference evidence="4 5" key="1">
    <citation type="submission" date="2014-03" db="EMBL/GenBank/DDBJ databases">
        <title>Genomics of Bifidobacteria.</title>
        <authorList>
            <person name="Ventura M."/>
            <person name="Milani C."/>
            <person name="Lugli G.A."/>
        </authorList>
    </citation>
    <scope>NUCLEOTIDE SEQUENCE [LARGE SCALE GENOMIC DNA]</scope>
    <source>
        <strain evidence="4 5">LMG 21814</strain>
    </source>
</reference>
<dbReference type="RefSeq" id="WP_032683057.1">
    <property type="nucleotide sequence ID" value="NZ_JGZA01000001.1"/>
</dbReference>
<dbReference type="InterPro" id="IPR006140">
    <property type="entry name" value="D-isomer_DH_NAD-bd"/>
</dbReference>
<dbReference type="EC" id="1.1.1.81" evidence="4"/>
<dbReference type="EC" id="1.1.1.79" evidence="4"/>
<dbReference type="InterPro" id="IPR036291">
    <property type="entry name" value="NAD(P)-bd_dom_sf"/>
</dbReference>
<sequence length="328" mass="35881">MGIENTHKLIVNCLPLNEGERRAFAKAARDVPQEFVGDEAHRGDMVWSAAVPEELRSQATAVIGNFPVSQVAQYTRLEWLQTFSAGVDAYIRPGVLPRGTMVTNASGAYGQSVSEHMFATMWALMKNLNRYASNQHDHQWQDEGPVLSPEGGIALIIGVGDIGSHFAQLAQSIGMRTFGVRRHVDVPAKGIEKMYGFERLEALLPLADVVAMAVPRSPQTHHLLNADRLGRLKSTAIVINAGRGDAIDPEALADALHNGRLHGAGLDVTEPEPLPAESPLWDEPHCLITPHVAGGNHLEKTSEHIIRIALTNVSRYAKQQELLNLVRY</sequence>
<dbReference type="GO" id="GO:0016618">
    <property type="term" value="F:hydroxypyruvate reductase [NAD(P)H] activity"/>
    <property type="evidence" value="ECO:0007669"/>
    <property type="project" value="UniProtKB-EC"/>
</dbReference>
<keyword evidence="1 4" id="KW-0560">Oxidoreductase</keyword>